<dbReference type="Proteomes" id="UP001058074">
    <property type="component" value="Unassembled WGS sequence"/>
</dbReference>
<dbReference type="EMBL" id="BROD01000001">
    <property type="protein sequence ID" value="GKX68120.1"/>
    <property type="molecule type" value="Genomic_DNA"/>
</dbReference>
<comment type="caution">
    <text evidence="1">The sequence shown here is derived from an EMBL/GenBank/DDBJ whole genome shotgun (WGS) entry which is preliminary data.</text>
</comment>
<accession>A0ACB5RGB1</accession>
<evidence type="ECO:0000313" key="2">
    <source>
        <dbReference type="Proteomes" id="UP001058074"/>
    </source>
</evidence>
<protein>
    <submittedName>
        <fullName evidence="1">Uncharacterized protein</fullName>
    </submittedName>
</protein>
<proteinExistence type="predicted"/>
<name>A0ACB5RGB1_9CLOT</name>
<gene>
    <name evidence="1" type="ORF">rsdtw13_33780</name>
</gene>
<sequence length="534" mass="60976">MLSTFINSYKVSFAEDANVLIHFLKRVPLIGKKIPDKLYGQTDAKITVGVIRQVLNVIGQFIKKSLYLGLVAYLPAWFINKSVSPNMSIMATVLIIFTFMNFFEGSIVNVVIFNPTKEAFNMINLMRVNPRDYFLSQIIYKLVSSIIYFMLPLLVIGFSPIQTIMLLLELTGFRLLGEFIHVYFYETKKVALVDKNWLAGLIVLLALVGAYGLPILINGSIDFATVIFNPIFFIAVIIIGVLSYLYLYKFKHFMILAKATVTKAVIFNKDNIMKDARFADVKIDDKKMSADLLNTERFNNKQGFEYLNSIFFFRHRKIVENAIKMRVILIVAVFIIFGIIMFFVPKFREQSINLITNAMPVLVFIMYCLSTTERICKAMFFNCDNSLLRYGYYKEGKVILANFRARVKKIIFFNSIPALTICLGMLIIGIVLGGTGSILKIIPNLLCVLCLSAFFSIHHLFMYYVLQPYTSELTVKSPLFSVVNAVVYFISYMCLRIKVTSYFFTLGVIAATVVYMIVAVILTYRLAPKTFKLK</sequence>
<keyword evidence="2" id="KW-1185">Reference proteome</keyword>
<organism evidence="1 2">
    <name type="scientific">Inconstantimicrobium mannanitabidum</name>
    <dbReference type="NCBI Taxonomy" id="1604901"/>
    <lineage>
        <taxon>Bacteria</taxon>
        <taxon>Bacillati</taxon>
        <taxon>Bacillota</taxon>
        <taxon>Clostridia</taxon>
        <taxon>Eubacteriales</taxon>
        <taxon>Clostridiaceae</taxon>
        <taxon>Inconstantimicrobium</taxon>
    </lineage>
</organism>
<evidence type="ECO:0000313" key="1">
    <source>
        <dbReference type="EMBL" id="GKX68120.1"/>
    </source>
</evidence>
<reference evidence="1" key="1">
    <citation type="journal article" date="2025" name="Int. J. Syst. Evol. Microbiol.">
        <title>Inconstantimicrobium mannanitabidum sp. nov., a novel member of the family Clostridiaceae isolated from anoxic soil under the treatment of reductive soil disinfestation.</title>
        <authorList>
            <person name="Ueki A."/>
            <person name="Tonouchi A."/>
            <person name="Honma S."/>
            <person name="Kaku N."/>
            <person name="Ueki K."/>
        </authorList>
    </citation>
    <scope>NUCLEOTIDE SEQUENCE</scope>
    <source>
        <strain evidence="1">TW13</strain>
    </source>
</reference>